<evidence type="ECO:0000256" key="2">
    <source>
        <dbReference type="ARBA" id="ARBA00022679"/>
    </source>
</evidence>
<dbReference type="GO" id="GO:0032259">
    <property type="term" value="P:methylation"/>
    <property type="evidence" value="ECO:0007669"/>
    <property type="project" value="UniProtKB-KW"/>
</dbReference>
<dbReference type="InterPro" id="IPR050602">
    <property type="entry name" value="Malonyl-ACP_OMT"/>
</dbReference>
<dbReference type="SUPFAM" id="SSF53335">
    <property type="entry name" value="S-adenosyl-L-methionine-dependent methyltransferases"/>
    <property type="match status" value="1"/>
</dbReference>
<evidence type="ECO:0000256" key="1">
    <source>
        <dbReference type="ARBA" id="ARBA00022603"/>
    </source>
</evidence>
<dbReference type="AlphaFoldDB" id="A0A844Z1A9"/>
<sequence>MAACAAPEDQFLRAHLADEVLDRLDFMRLDPCPTLLLGDAAGVLAEQLERRGHPVTKLEVDEERPLPPPQWPLIVSLLALDTVNDLPGALIHLRRALTPGGLLIACITGAGTLATLRAVLQQADGDRPAARVHPQIDNQIASGLLARAGFQRQVVDSHSLPVSYRSLDRLLTDLRTQGLTGVLADAPPPLTRGALDRARAAFANRADSQGRVTETFELLTLTAWA</sequence>
<protein>
    <recommendedName>
        <fullName evidence="5">Methyltransferase</fullName>
    </recommendedName>
</protein>
<evidence type="ECO:0000313" key="3">
    <source>
        <dbReference type="EMBL" id="MXO72217.1"/>
    </source>
</evidence>
<name>A0A844Z1A9_9SPHN</name>
<dbReference type="OrthoDB" id="9793723at2"/>
<dbReference type="Gene3D" id="3.40.50.150">
    <property type="entry name" value="Vaccinia Virus protein VP39"/>
    <property type="match status" value="1"/>
</dbReference>
<comment type="caution">
    <text evidence="3">The sequence shown here is derived from an EMBL/GenBank/DDBJ whole genome shotgun (WGS) entry which is preliminary data.</text>
</comment>
<reference evidence="3 4" key="1">
    <citation type="submission" date="2019-12" db="EMBL/GenBank/DDBJ databases">
        <title>Genomic-based taxomic classification of the family Erythrobacteraceae.</title>
        <authorList>
            <person name="Xu L."/>
        </authorList>
    </citation>
    <scope>NUCLEOTIDE SEQUENCE [LARGE SCALE GENOMIC DNA]</scope>
    <source>
        <strain evidence="3 4">M0322</strain>
    </source>
</reference>
<dbReference type="InterPro" id="IPR029063">
    <property type="entry name" value="SAM-dependent_MTases_sf"/>
</dbReference>
<keyword evidence="1" id="KW-0489">Methyltransferase</keyword>
<keyword evidence="4" id="KW-1185">Reference proteome</keyword>
<evidence type="ECO:0000313" key="4">
    <source>
        <dbReference type="Proteomes" id="UP000466966"/>
    </source>
</evidence>
<gene>
    <name evidence="3" type="ORF">GRI99_11325</name>
</gene>
<organism evidence="3 4">
    <name type="scientific">Alteraurantiacibacter buctensis</name>
    <dbReference type="NCBI Taxonomy" id="1503981"/>
    <lineage>
        <taxon>Bacteria</taxon>
        <taxon>Pseudomonadati</taxon>
        <taxon>Pseudomonadota</taxon>
        <taxon>Alphaproteobacteria</taxon>
        <taxon>Sphingomonadales</taxon>
        <taxon>Erythrobacteraceae</taxon>
        <taxon>Alteraurantiacibacter</taxon>
    </lineage>
</organism>
<dbReference type="GO" id="GO:0008168">
    <property type="term" value="F:methyltransferase activity"/>
    <property type="evidence" value="ECO:0007669"/>
    <property type="project" value="UniProtKB-KW"/>
</dbReference>
<evidence type="ECO:0008006" key="5">
    <source>
        <dbReference type="Google" id="ProtNLM"/>
    </source>
</evidence>
<dbReference type="PANTHER" id="PTHR13090:SF1">
    <property type="entry name" value="ARGININE-HYDROXYLASE NDUFAF5, MITOCHONDRIAL"/>
    <property type="match status" value="1"/>
</dbReference>
<accession>A0A844Z1A9</accession>
<dbReference type="Proteomes" id="UP000466966">
    <property type="component" value="Unassembled WGS sequence"/>
</dbReference>
<keyword evidence="2" id="KW-0808">Transferase</keyword>
<dbReference type="PANTHER" id="PTHR13090">
    <property type="entry name" value="ARGININE-HYDROXYLASE NDUFAF5, MITOCHONDRIAL"/>
    <property type="match status" value="1"/>
</dbReference>
<proteinExistence type="predicted"/>
<dbReference type="EMBL" id="WTYV01000004">
    <property type="protein sequence ID" value="MXO72217.1"/>
    <property type="molecule type" value="Genomic_DNA"/>
</dbReference>